<dbReference type="InterPro" id="IPR000182">
    <property type="entry name" value="GNAT_dom"/>
</dbReference>
<dbReference type="PROSITE" id="PS51186">
    <property type="entry name" value="GNAT"/>
    <property type="match status" value="1"/>
</dbReference>
<comment type="caution">
    <text evidence="2">The sequence shown here is derived from an EMBL/GenBank/DDBJ whole genome shotgun (WGS) entry which is preliminary data.</text>
</comment>
<dbReference type="SUPFAM" id="SSF55729">
    <property type="entry name" value="Acyl-CoA N-acyltransferases (Nat)"/>
    <property type="match status" value="1"/>
</dbReference>
<evidence type="ECO:0000313" key="2">
    <source>
        <dbReference type="EMBL" id="MBN8235681.1"/>
    </source>
</evidence>
<name>A0ABS3DWG2_9BACI</name>
<protein>
    <submittedName>
        <fullName evidence="2">GNAT family N-acetyltransferase</fullName>
    </submittedName>
</protein>
<sequence length="127" mass="15312">MDMKLKEISFREVLPLKEAFEKESLKLRKTRATIWLGAYCEGKLAGVCAFRRTKYGIKCKSDLVLKEFRGRGVYRRLFEERLKRVRSMDAEKLYAYCNTNSRPMYETYGFKRKGRLKRYTYMERKHP</sequence>
<accession>A0ABS3DWG2</accession>
<keyword evidence="3" id="KW-1185">Reference proteome</keyword>
<dbReference type="EMBL" id="JAEKJY010000003">
    <property type="protein sequence ID" value="MBN8235681.1"/>
    <property type="molecule type" value="Genomic_DNA"/>
</dbReference>
<dbReference type="CDD" id="cd04301">
    <property type="entry name" value="NAT_SF"/>
    <property type="match status" value="1"/>
</dbReference>
<gene>
    <name evidence="2" type="ORF">JF544_10510</name>
</gene>
<dbReference type="InterPro" id="IPR016181">
    <property type="entry name" value="Acyl_CoA_acyltransferase"/>
</dbReference>
<organism evidence="2 3">
    <name type="scientific">Halobacillus kuroshimensis</name>
    <dbReference type="NCBI Taxonomy" id="302481"/>
    <lineage>
        <taxon>Bacteria</taxon>
        <taxon>Bacillati</taxon>
        <taxon>Bacillota</taxon>
        <taxon>Bacilli</taxon>
        <taxon>Bacillales</taxon>
        <taxon>Bacillaceae</taxon>
        <taxon>Halobacillus</taxon>
    </lineage>
</organism>
<evidence type="ECO:0000313" key="3">
    <source>
        <dbReference type="Proteomes" id="UP000663970"/>
    </source>
</evidence>
<evidence type="ECO:0000259" key="1">
    <source>
        <dbReference type="PROSITE" id="PS51186"/>
    </source>
</evidence>
<dbReference type="Proteomes" id="UP000663970">
    <property type="component" value="Unassembled WGS sequence"/>
</dbReference>
<dbReference type="Pfam" id="PF13673">
    <property type="entry name" value="Acetyltransf_10"/>
    <property type="match status" value="1"/>
</dbReference>
<proteinExistence type="predicted"/>
<feature type="domain" description="N-acetyltransferase" evidence="1">
    <location>
        <begin position="1"/>
        <end position="127"/>
    </location>
</feature>
<reference evidence="2 3" key="1">
    <citation type="submission" date="2020-12" db="EMBL/GenBank/DDBJ databases">
        <title>Oil enriched cultivation method for isolating marine PHA-producing bacteria.</title>
        <authorList>
            <person name="Zheng W."/>
            <person name="Yu S."/>
            <person name="Huang Y."/>
        </authorList>
    </citation>
    <scope>NUCLEOTIDE SEQUENCE [LARGE SCALE GENOMIC DNA]</scope>
    <source>
        <strain evidence="2 3">SY-2-6</strain>
    </source>
</reference>
<dbReference type="Gene3D" id="3.40.630.30">
    <property type="match status" value="1"/>
</dbReference>